<keyword evidence="8" id="KW-0687">Ribonucleoprotein</keyword>
<dbReference type="EMBL" id="HE573020">
    <property type="protein sequence ID" value="CCC47491.1"/>
    <property type="molecule type" value="Genomic_DNA"/>
</dbReference>
<organism evidence="11">
    <name type="scientific">Trypanosoma vivax (strain Y486)</name>
    <dbReference type="NCBI Taxonomy" id="1055687"/>
    <lineage>
        <taxon>Eukaryota</taxon>
        <taxon>Discoba</taxon>
        <taxon>Euglenozoa</taxon>
        <taxon>Kinetoplastea</taxon>
        <taxon>Metakinetoplastina</taxon>
        <taxon>Trypanosomatida</taxon>
        <taxon>Trypanosomatidae</taxon>
        <taxon>Trypanosoma</taxon>
        <taxon>Duttonella</taxon>
    </lineage>
</organism>
<dbReference type="PANTHER" id="PTHR12860">
    <property type="entry name" value="SIGNAL RECOGNITION PARTICLE 68 KDA PROTEIN"/>
    <property type="match status" value="1"/>
</dbReference>
<gene>
    <name evidence="11" type="ORF">TVY486_0401570</name>
</gene>
<accession>G0TU57</accession>
<dbReference type="CDD" id="cd15481">
    <property type="entry name" value="SRP68-RBD"/>
    <property type="match status" value="1"/>
</dbReference>
<evidence type="ECO:0000256" key="6">
    <source>
        <dbReference type="ARBA" id="ARBA00023135"/>
    </source>
</evidence>
<dbReference type="PANTHER" id="PTHR12860:SF0">
    <property type="entry name" value="SIGNAL RECOGNITION PARTICLE SUBUNIT SRP68"/>
    <property type="match status" value="1"/>
</dbReference>
<evidence type="ECO:0000256" key="2">
    <source>
        <dbReference type="ARBA" id="ARBA00004604"/>
    </source>
</evidence>
<dbReference type="InterPro" id="IPR034652">
    <property type="entry name" value="SRP68-RBD"/>
</dbReference>
<comment type="subcellular location">
    <subcellularLocation>
        <location evidence="1">Cytoplasm</location>
    </subcellularLocation>
    <subcellularLocation>
        <location evidence="2">Nucleus</location>
        <location evidence="2">Nucleolus</location>
    </subcellularLocation>
</comment>
<evidence type="ECO:0000256" key="4">
    <source>
        <dbReference type="ARBA" id="ARBA00022490"/>
    </source>
</evidence>
<evidence type="ECO:0000313" key="11">
    <source>
        <dbReference type="EMBL" id="CCC47491.1"/>
    </source>
</evidence>
<evidence type="ECO:0000256" key="1">
    <source>
        <dbReference type="ARBA" id="ARBA00004496"/>
    </source>
</evidence>
<dbReference type="GO" id="GO:0008312">
    <property type="term" value="F:7S RNA binding"/>
    <property type="evidence" value="ECO:0007669"/>
    <property type="project" value="InterPro"/>
</dbReference>
<dbReference type="Pfam" id="PF16969">
    <property type="entry name" value="SRP68"/>
    <property type="match status" value="2"/>
</dbReference>
<dbReference type="GO" id="GO:0005786">
    <property type="term" value="C:signal recognition particle, endoplasmic reticulum targeting"/>
    <property type="evidence" value="ECO:0007669"/>
    <property type="project" value="UniProtKB-KW"/>
</dbReference>
<dbReference type="InterPro" id="IPR026258">
    <property type="entry name" value="SRP68"/>
</dbReference>
<dbReference type="GO" id="GO:0005047">
    <property type="term" value="F:signal recognition particle binding"/>
    <property type="evidence" value="ECO:0007669"/>
    <property type="project" value="InterPro"/>
</dbReference>
<dbReference type="VEuPathDB" id="TriTrypDB:TvY486_0401570"/>
<feature type="region of interest" description="Disordered" evidence="10">
    <location>
        <begin position="553"/>
        <end position="584"/>
    </location>
</feature>
<protein>
    <recommendedName>
        <fullName evidence="9">Signal recognition particle subunit SRP68</fullName>
    </recommendedName>
</protein>
<reference evidence="11" key="1">
    <citation type="journal article" date="2012" name="Proc. Natl. Acad. Sci. U.S.A.">
        <title>Antigenic diversity is generated by distinct evolutionary mechanisms in African trypanosome species.</title>
        <authorList>
            <person name="Jackson A.P."/>
            <person name="Berry A."/>
            <person name="Aslett M."/>
            <person name="Allison H.C."/>
            <person name="Burton P."/>
            <person name="Vavrova-Anderson J."/>
            <person name="Brown R."/>
            <person name="Browne H."/>
            <person name="Corton N."/>
            <person name="Hauser H."/>
            <person name="Gamble J."/>
            <person name="Gilderthorp R."/>
            <person name="Marcello L."/>
            <person name="McQuillan J."/>
            <person name="Otto T.D."/>
            <person name="Quail M.A."/>
            <person name="Sanders M.J."/>
            <person name="van Tonder A."/>
            <person name="Ginger M.L."/>
            <person name="Field M.C."/>
            <person name="Barry J.D."/>
            <person name="Hertz-Fowler C."/>
            <person name="Berriman M."/>
        </authorList>
    </citation>
    <scope>NUCLEOTIDE SEQUENCE</scope>
    <source>
        <strain evidence="11">Y486</strain>
    </source>
</reference>
<evidence type="ECO:0000256" key="8">
    <source>
        <dbReference type="ARBA" id="ARBA00023274"/>
    </source>
</evidence>
<dbReference type="InterPro" id="IPR038253">
    <property type="entry name" value="SRP68_N_sf"/>
</dbReference>
<keyword evidence="5" id="KW-0694">RNA-binding</keyword>
<dbReference type="AlphaFoldDB" id="G0TU57"/>
<keyword evidence="6" id="KW-0733">Signal recognition particle</keyword>
<evidence type="ECO:0000256" key="5">
    <source>
        <dbReference type="ARBA" id="ARBA00022884"/>
    </source>
</evidence>
<keyword evidence="4" id="KW-0963">Cytoplasm</keyword>
<dbReference type="Gene3D" id="1.10.3450.40">
    <property type="entry name" value="Signal recognition particle, SRP68 subunit, RNA-binding domain"/>
    <property type="match status" value="1"/>
</dbReference>
<dbReference type="GO" id="GO:0005730">
    <property type="term" value="C:nucleolus"/>
    <property type="evidence" value="ECO:0007669"/>
    <property type="project" value="UniProtKB-SubCell"/>
</dbReference>
<proteinExistence type="inferred from homology"/>
<sequence length="584" mass="65480">MDFDLLLFLKEMQLQHGLRAEDYGRYRRYATNRLSTLRHQLGLVQNSKKFQQKEVTPHNATKPEHLQLLILCAERCWAAAEDMLEKRRTAAGDTVADNKVPGGMPPSNQFRKRLNKSVKWVTKLQAVAKAVAGERLKQELEAYVAEVKGRAAVAHGLMMEAKKHFLEARERYYALKIDSNVEQWALLVTKLTEMDDRVLYCMLQLDEDVSTYKPSSVFADDLGKVAGTTIEWNNRQLNVASIKVRDALRGARALNVEATKAKALEQNCPIPIGQQNKTLDLMDRRIACLNDALAHARKDLRVQTDSNHKTELQLLVHYLIFQVSYETLQRILFMVEVHVRRFQATEKCLKGEDLSRNVSCENVAASSGNGGKGKKDIQPSQYASPLEIVRLYDAALETVGEMELLPGVDCRADLKEFSAVCRAGKLLYLGESWRVCSEHARAQGCYKASLFVLNSTAPTTQVEALRLVVEKSSIRLAASALLSAHSREEAGASSSEKRMGSPSSLEYLVDAVEEVAVANNIIKFPPDYQAVPCKPIFVDIASAYVDYPASDVLGQPSSQRDEAESSSGEVKEESRWKWSWGWRK</sequence>
<evidence type="ECO:0000256" key="7">
    <source>
        <dbReference type="ARBA" id="ARBA00023242"/>
    </source>
</evidence>
<dbReference type="GO" id="GO:0030942">
    <property type="term" value="F:endoplasmic reticulum signal peptide binding"/>
    <property type="evidence" value="ECO:0007669"/>
    <property type="project" value="InterPro"/>
</dbReference>
<evidence type="ECO:0000256" key="9">
    <source>
        <dbReference type="ARBA" id="ARBA00029498"/>
    </source>
</evidence>
<comment type="similarity">
    <text evidence="3">Belongs to the SRP68 family.</text>
</comment>
<keyword evidence="7" id="KW-0539">Nucleus</keyword>
<evidence type="ECO:0000256" key="3">
    <source>
        <dbReference type="ARBA" id="ARBA00009352"/>
    </source>
</evidence>
<name>G0TU57_TRYVY</name>
<evidence type="ECO:0000256" key="10">
    <source>
        <dbReference type="SAM" id="MobiDB-lite"/>
    </source>
</evidence>
<dbReference type="GO" id="GO:0006614">
    <property type="term" value="P:SRP-dependent cotranslational protein targeting to membrane"/>
    <property type="evidence" value="ECO:0007669"/>
    <property type="project" value="InterPro"/>
</dbReference>
<feature type="compositionally biased region" description="Basic and acidic residues" evidence="10">
    <location>
        <begin position="559"/>
        <end position="576"/>
    </location>
</feature>